<evidence type="ECO:0000313" key="1">
    <source>
        <dbReference type="EMBL" id="KAJ2799825.1"/>
    </source>
</evidence>
<accession>A0ACC1L3Q8</accession>
<protein>
    <submittedName>
        <fullName evidence="1">Transcriptional adapter ada2</fullName>
    </submittedName>
</protein>
<proteinExistence type="predicted"/>
<evidence type="ECO:0000313" key="2">
    <source>
        <dbReference type="Proteomes" id="UP001140087"/>
    </source>
</evidence>
<keyword evidence="2" id="KW-1185">Reference proteome</keyword>
<organism evidence="1 2">
    <name type="scientific">Coemansia helicoidea</name>
    <dbReference type="NCBI Taxonomy" id="1286919"/>
    <lineage>
        <taxon>Eukaryota</taxon>
        <taxon>Fungi</taxon>
        <taxon>Fungi incertae sedis</taxon>
        <taxon>Zoopagomycota</taxon>
        <taxon>Kickxellomycotina</taxon>
        <taxon>Kickxellomycetes</taxon>
        <taxon>Kickxellales</taxon>
        <taxon>Kickxellaceae</taxon>
        <taxon>Coemansia</taxon>
    </lineage>
</organism>
<dbReference type="EMBL" id="JANBUN010001069">
    <property type="protein sequence ID" value="KAJ2799825.1"/>
    <property type="molecule type" value="Genomic_DNA"/>
</dbReference>
<dbReference type="Proteomes" id="UP001140087">
    <property type="component" value="Unassembled WGS sequence"/>
</dbReference>
<comment type="caution">
    <text evidence="1">The sequence shown here is derived from an EMBL/GenBank/DDBJ whole genome shotgun (WGS) entry which is preliminary data.</text>
</comment>
<feature type="non-terminal residue" evidence="1">
    <location>
        <position position="283"/>
    </location>
</feature>
<gene>
    <name evidence="1" type="primary">ADA2_1</name>
    <name evidence="1" type="ORF">H4R21_003414</name>
</gene>
<sequence length="283" mass="32423">MSQSGGTQSQALAPGDETGQNFHCDNCQASVTDSVRISCSECAEFDLCTTCFSRGVEIGAHKNDHPYRVVTRPRFPIFTEDWSADEELLLIDGLRQFGMGNWKDAADHVGTKTKEECEQHYMSVYVASDTWPLPNMGRQFDAQFARTSGERRPRQASPAKGKVLSSQPSNHEIVGYMPGRLEFETEHENEAEQVVKDMVINDDDTAEELELKRTVLRIYNAKLDRRLYRKGFILDRGLLEYRKNQAIEKRRPKEERDQLARLRVFSRMQTRDDFEDFSAGVLN</sequence>
<name>A0ACC1L3Q8_9FUNG</name>
<reference evidence="1" key="1">
    <citation type="submission" date="2022-07" db="EMBL/GenBank/DDBJ databases">
        <title>Phylogenomic reconstructions and comparative analyses of Kickxellomycotina fungi.</title>
        <authorList>
            <person name="Reynolds N.K."/>
            <person name="Stajich J.E."/>
            <person name="Barry K."/>
            <person name="Grigoriev I.V."/>
            <person name="Crous P."/>
            <person name="Smith M.E."/>
        </authorList>
    </citation>
    <scope>NUCLEOTIDE SEQUENCE</scope>
    <source>
        <strain evidence="1">BCRC 34780</strain>
    </source>
</reference>